<gene>
    <name evidence="2" type="ORF">AVDCRST_MAG45-1226</name>
</gene>
<organism evidence="2">
    <name type="scientific">uncultured Solirubrobacterales bacterium</name>
    <dbReference type="NCBI Taxonomy" id="768556"/>
    <lineage>
        <taxon>Bacteria</taxon>
        <taxon>Bacillati</taxon>
        <taxon>Actinomycetota</taxon>
        <taxon>Thermoleophilia</taxon>
        <taxon>Solirubrobacterales</taxon>
        <taxon>environmental samples</taxon>
    </lineage>
</organism>
<dbReference type="EMBL" id="CADCVU010000102">
    <property type="protein sequence ID" value="CAA9499757.1"/>
    <property type="molecule type" value="Genomic_DNA"/>
</dbReference>
<name>A0A6J4SHT2_9ACTN</name>
<sequence length="84" mass="9737">EHLPKRRSGGLGSVRRRARRRRGHRALGGGTRGRERCDAARPRGDVAHQRQRRHPRQPGDRRRRTRGRARRLRRGRRGAGRGAL</sequence>
<feature type="compositionally biased region" description="Basic residues" evidence="1">
    <location>
        <begin position="1"/>
        <end position="25"/>
    </location>
</feature>
<feature type="non-terminal residue" evidence="2">
    <location>
        <position position="84"/>
    </location>
</feature>
<feature type="compositionally biased region" description="Basic and acidic residues" evidence="1">
    <location>
        <begin position="32"/>
        <end position="48"/>
    </location>
</feature>
<dbReference type="AlphaFoldDB" id="A0A6J4SHT2"/>
<proteinExistence type="predicted"/>
<feature type="non-terminal residue" evidence="2">
    <location>
        <position position="1"/>
    </location>
</feature>
<evidence type="ECO:0000256" key="1">
    <source>
        <dbReference type="SAM" id="MobiDB-lite"/>
    </source>
</evidence>
<evidence type="ECO:0000313" key="2">
    <source>
        <dbReference type="EMBL" id="CAA9499757.1"/>
    </source>
</evidence>
<feature type="compositionally biased region" description="Basic residues" evidence="1">
    <location>
        <begin position="49"/>
        <end position="84"/>
    </location>
</feature>
<reference evidence="2" key="1">
    <citation type="submission" date="2020-02" db="EMBL/GenBank/DDBJ databases">
        <authorList>
            <person name="Meier V. D."/>
        </authorList>
    </citation>
    <scope>NUCLEOTIDE SEQUENCE</scope>
    <source>
        <strain evidence="2">AVDCRST_MAG45</strain>
    </source>
</reference>
<accession>A0A6J4SHT2</accession>
<protein>
    <submittedName>
        <fullName evidence="2">Uncharacterized protein</fullName>
    </submittedName>
</protein>
<feature type="region of interest" description="Disordered" evidence="1">
    <location>
        <begin position="1"/>
        <end position="84"/>
    </location>
</feature>